<name>A0A9Q3HS10_9BASI</name>
<comment type="caution">
    <text evidence="1">The sequence shown here is derived from an EMBL/GenBank/DDBJ whole genome shotgun (WGS) entry which is preliminary data.</text>
</comment>
<organism evidence="1 2">
    <name type="scientific">Austropuccinia psidii MF-1</name>
    <dbReference type="NCBI Taxonomy" id="1389203"/>
    <lineage>
        <taxon>Eukaryota</taxon>
        <taxon>Fungi</taxon>
        <taxon>Dikarya</taxon>
        <taxon>Basidiomycota</taxon>
        <taxon>Pucciniomycotina</taxon>
        <taxon>Pucciniomycetes</taxon>
        <taxon>Pucciniales</taxon>
        <taxon>Sphaerophragmiaceae</taxon>
        <taxon>Austropuccinia</taxon>
    </lineage>
</organism>
<proteinExistence type="predicted"/>
<dbReference type="AlphaFoldDB" id="A0A9Q3HS10"/>
<evidence type="ECO:0000313" key="2">
    <source>
        <dbReference type="Proteomes" id="UP000765509"/>
    </source>
</evidence>
<evidence type="ECO:0000313" key="1">
    <source>
        <dbReference type="EMBL" id="MBW0513054.1"/>
    </source>
</evidence>
<gene>
    <name evidence="1" type="ORF">O181_052769</name>
</gene>
<reference evidence="1" key="1">
    <citation type="submission" date="2021-03" db="EMBL/GenBank/DDBJ databases">
        <title>Draft genome sequence of rust myrtle Austropuccinia psidii MF-1, a brazilian biotype.</title>
        <authorList>
            <person name="Quecine M.C."/>
            <person name="Pachon D.M.R."/>
            <person name="Bonatelli M.L."/>
            <person name="Correr F.H."/>
            <person name="Franceschini L.M."/>
            <person name="Leite T.F."/>
            <person name="Margarido G.R.A."/>
            <person name="Almeida C.A."/>
            <person name="Ferrarezi J.A."/>
            <person name="Labate C.A."/>
        </authorList>
    </citation>
    <scope>NUCLEOTIDE SEQUENCE</scope>
    <source>
        <strain evidence="1">MF-1</strain>
    </source>
</reference>
<dbReference type="EMBL" id="AVOT02023147">
    <property type="protein sequence ID" value="MBW0513054.1"/>
    <property type="molecule type" value="Genomic_DNA"/>
</dbReference>
<dbReference type="Proteomes" id="UP000765509">
    <property type="component" value="Unassembled WGS sequence"/>
</dbReference>
<accession>A0A9Q3HS10</accession>
<protein>
    <submittedName>
        <fullName evidence="1">Uncharacterized protein</fullName>
    </submittedName>
</protein>
<keyword evidence="2" id="KW-1185">Reference proteome</keyword>
<sequence>MRTHVGEIVNNTNPSSTYLARSDSERHKLKNEIIAHIEKTYRNYEPNSHIPRHSTPLIEERAPMKESSTPFLGENAICAKDIPILERWPTISGEGEYHHIDLIRMVYMVQEDFHILSEIIVGKLHSLFTRSAKKWYYKIRQDHGKQYLLWWKSEIITKWANNYWRFKMDNAFGSPILTQESINHLIGSSNKKTDNVLYTQICLTQ</sequence>